<sequence length="610" mass="65982">MPNLSSAEPATFTDVLRARGAERPQAEAHVELRHRGAGVLPVRLSYGELDLRARRIASMLQERRAGGTPVLLLYTSTAEFLSAYAGCLYAGAVAVPAPLPDGAGGHGRRAGRVRAMLDDTGARLVLAEASNAPEVSRWLADTLRDGVDCLATDRPELGDADAWRPVRTRPDDLAFLQYTSGSVREPRGVMVSHRNLMDNQRLLQDVLGTTARDRFGGWLPHYHDMGFIAHLLHPVWLGGMSVCMAPEAFVRRPMRWLRAIDEYGVTVGGGPNFCYDLCVDRVSAEEAATLDLSSWRLVLNGAEPVRPHTLRRFTEHFAGSGLRATAAYPCYGLAEATLLVSGGTPGAPWSTRPADAQALEHGRLTGPSGADTARELVDCGPVTGYDVRIVEPEQRRELPAGRVGEIWLRGDSVAQGYWKRPEESEETFRATLDDGETGFLRTGDLGVLADGRLYVTGRLKELIILNGRNLYPQDVEWTVREAAGALRPGAAAAFCVDAGGREQLALVLESRAGLDDEERTERLVRLVQEAVGARCNAPLANVLLVGPGAVPRTTSGKVRRAETRRLFLAGELPALHQVLDPAVHQLVGARRTALGEDLLLPAPAGGGGRW</sequence>
<dbReference type="Proteomes" id="UP001501721">
    <property type="component" value="Unassembled WGS sequence"/>
</dbReference>
<dbReference type="InterPro" id="IPR045851">
    <property type="entry name" value="AMP-bd_C_sf"/>
</dbReference>
<dbReference type="CDD" id="cd05931">
    <property type="entry name" value="FAAL"/>
    <property type="match status" value="1"/>
</dbReference>
<dbReference type="InterPro" id="IPR000873">
    <property type="entry name" value="AMP-dep_synth/lig_dom"/>
</dbReference>
<evidence type="ECO:0000259" key="3">
    <source>
        <dbReference type="Pfam" id="PF00501"/>
    </source>
</evidence>
<evidence type="ECO:0000256" key="2">
    <source>
        <dbReference type="ARBA" id="ARBA00022598"/>
    </source>
</evidence>
<feature type="domain" description="AMP-dependent synthetase/ligase" evidence="3">
    <location>
        <begin position="20"/>
        <end position="418"/>
    </location>
</feature>
<dbReference type="InterPro" id="IPR042099">
    <property type="entry name" value="ANL_N_sf"/>
</dbReference>
<proteinExistence type="inferred from homology"/>
<keyword evidence="5" id="KW-1185">Reference proteome</keyword>
<dbReference type="InterPro" id="IPR040097">
    <property type="entry name" value="FAAL/FAAC"/>
</dbReference>
<name>A0ABN3LYP8_9ACTN</name>
<dbReference type="Gene3D" id="3.30.300.30">
    <property type="match status" value="1"/>
</dbReference>
<dbReference type="Gene3D" id="3.40.50.12780">
    <property type="entry name" value="N-terminal domain of ligase-like"/>
    <property type="match status" value="1"/>
</dbReference>
<dbReference type="GO" id="GO:0016874">
    <property type="term" value="F:ligase activity"/>
    <property type="evidence" value="ECO:0007669"/>
    <property type="project" value="UniProtKB-KW"/>
</dbReference>
<dbReference type="Pfam" id="PF00501">
    <property type="entry name" value="AMP-binding"/>
    <property type="match status" value="1"/>
</dbReference>
<dbReference type="SUPFAM" id="SSF56801">
    <property type="entry name" value="Acetyl-CoA synthetase-like"/>
    <property type="match status" value="1"/>
</dbReference>
<evidence type="ECO:0000313" key="4">
    <source>
        <dbReference type="EMBL" id="GAA2492773.1"/>
    </source>
</evidence>
<dbReference type="PANTHER" id="PTHR22754:SF32">
    <property type="entry name" value="DISCO-INTERACTING PROTEIN 2"/>
    <property type="match status" value="1"/>
</dbReference>
<comment type="caution">
    <text evidence="4">The sequence shown here is derived from an EMBL/GenBank/DDBJ whole genome shotgun (WGS) entry which is preliminary data.</text>
</comment>
<gene>
    <name evidence="4" type="ORF">GCM10010422_44660</name>
</gene>
<organism evidence="4 5">
    <name type="scientific">Streptomyces graminearus</name>
    <dbReference type="NCBI Taxonomy" id="284030"/>
    <lineage>
        <taxon>Bacteria</taxon>
        <taxon>Bacillati</taxon>
        <taxon>Actinomycetota</taxon>
        <taxon>Actinomycetes</taxon>
        <taxon>Kitasatosporales</taxon>
        <taxon>Streptomycetaceae</taxon>
        <taxon>Streptomyces</taxon>
    </lineage>
</organism>
<evidence type="ECO:0000313" key="5">
    <source>
        <dbReference type="Proteomes" id="UP001501721"/>
    </source>
</evidence>
<accession>A0ABN3LYP8</accession>
<comment type="similarity">
    <text evidence="1">Belongs to the ATP-dependent AMP-binding enzyme family.</text>
</comment>
<evidence type="ECO:0000256" key="1">
    <source>
        <dbReference type="ARBA" id="ARBA00006432"/>
    </source>
</evidence>
<protein>
    <submittedName>
        <fullName evidence="4">Fatty acyl-AMP ligase</fullName>
    </submittedName>
</protein>
<dbReference type="PANTHER" id="PTHR22754">
    <property type="entry name" value="DISCO-INTERACTING PROTEIN 2 DIP2 -RELATED"/>
    <property type="match status" value="1"/>
</dbReference>
<dbReference type="RefSeq" id="WP_346078567.1">
    <property type="nucleotide sequence ID" value="NZ_BAAATL010000021.1"/>
</dbReference>
<dbReference type="EMBL" id="BAAATL010000021">
    <property type="protein sequence ID" value="GAA2492773.1"/>
    <property type="molecule type" value="Genomic_DNA"/>
</dbReference>
<keyword evidence="2 4" id="KW-0436">Ligase</keyword>
<reference evidence="4 5" key="1">
    <citation type="journal article" date="2019" name="Int. J. Syst. Evol. Microbiol.">
        <title>The Global Catalogue of Microorganisms (GCM) 10K type strain sequencing project: providing services to taxonomists for standard genome sequencing and annotation.</title>
        <authorList>
            <consortium name="The Broad Institute Genomics Platform"/>
            <consortium name="The Broad Institute Genome Sequencing Center for Infectious Disease"/>
            <person name="Wu L."/>
            <person name="Ma J."/>
        </authorList>
    </citation>
    <scope>NUCLEOTIDE SEQUENCE [LARGE SCALE GENOMIC DNA]</scope>
    <source>
        <strain evidence="4 5">JCM 6923</strain>
    </source>
</reference>